<dbReference type="SUPFAM" id="SSF49899">
    <property type="entry name" value="Concanavalin A-like lectins/glucanases"/>
    <property type="match status" value="1"/>
</dbReference>
<evidence type="ECO:0000259" key="3">
    <source>
        <dbReference type="PROSITE" id="PS51762"/>
    </source>
</evidence>
<evidence type="ECO:0000313" key="4">
    <source>
        <dbReference type="EMBL" id="SDE18761.1"/>
    </source>
</evidence>
<organism evidence="4 5">
    <name type="scientific">Mucilaginibacter pineti</name>
    <dbReference type="NCBI Taxonomy" id="1391627"/>
    <lineage>
        <taxon>Bacteria</taxon>
        <taxon>Pseudomonadati</taxon>
        <taxon>Bacteroidota</taxon>
        <taxon>Sphingobacteriia</taxon>
        <taxon>Sphingobacteriales</taxon>
        <taxon>Sphingobacteriaceae</taxon>
        <taxon>Mucilaginibacter</taxon>
    </lineage>
</organism>
<dbReference type="PROSITE" id="PS51762">
    <property type="entry name" value="GH16_2"/>
    <property type="match status" value="1"/>
</dbReference>
<gene>
    <name evidence="4" type="ORF">SAMN05216464_104271</name>
</gene>
<accession>A0A1G7AVG9</accession>
<dbReference type="RefSeq" id="WP_091149591.1">
    <property type="nucleotide sequence ID" value="NZ_FNAI01000004.1"/>
</dbReference>
<protein>
    <submittedName>
        <fullName evidence="4">Glycosyl hydrolases family 16</fullName>
    </submittedName>
</protein>
<feature type="domain" description="GH16" evidence="3">
    <location>
        <begin position="29"/>
        <end position="300"/>
    </location>
</feature>
<dbReference type="PANTHER" id="PTHR10963">
    <property type="entry name" value="GLYCOSYL HYDROLASE-RELATED"/>
    <property type="match status" value="1"/>
</dbReference>
<dbReference type="Gene3D" id="2.60.120.200">
    <property type="match status" value="1"/>
</dbReference>
<keyword evidence="5" id="KW-1185">Reference proteome</keyword>
<dbReference type="GO" id="GO:0005975">
    <property type="term" value="P:carbohydrate metabolic process"/>
    <property type="evidence" value="ECO:0007669"/>
    <property type="project" value="InterPro"/>
</dbReference>
<comment type="similarity">
    <text evidence="1">Belongs to the glycosyl hydrolase 16 family.</text>
</comment>
<evidence type="ECO:0000256" key="1">
    <source>
        <dbReference type="ARBA" id="ARBA00006865"/>
    </source>
</evidence>
<feature type="chain" id="PRO_5011472028" evidence="2">
    <location>
        <begin position="23"/>
        <end position="302"/>
    </location>
</feature>
<dbReference type="InterPro" id="IPR000757">
    <property type="entry name" value="Beta-glucanase-like"/>
</dbReference>
<dbReference type="InterPro" id="IPR050546">
    <property type="entry name" value="Glycosyl_Hydrlase_16"/>
</dbReference>
<dbReference type="OrthoDB" id="9809583at2"/>
<evidence type="ECO:0000256" key="2">
    <source>
        <dbReference type="SAM" id="SignalP"/>
    </source>
</evidence>
<feature type="signal peptide" evidence="2">
    <location>
        <begin position="1"/>
        <end position="22"/>
    </location>
</feature>
<dbReference type="GO" id="GO:0004553">
    <property type="term" value="F:hydrolase activity, hydrolyzing O-glycosyl compounds"/>
    <property type="evidence" value="ECO:0007669"/>
    <property type="project" value="InterPro"/>
</dbReference>
<dbReference type="CDD" id="cd08023">
    <property type="entry name" value="GH16_laminarinase_like"/>
    <property type="match status" value="1"/>
</dbReference>
<dbReference type="AlphaFoldDB" id="A0A1G7AVG9"/>
<dbReference type="InterPro" id="IPR013320">
    <property type="entry name" value="ConA-like_dom_sf"/>
</dbReference>
<dbReference type="STRING" id="1391627.SAMN05216464_104271"/>
<name>A0A1G7AVG9_9SPHI</name>
<keyword evidence="2" id="KW-0732">Signal</keyword>
<proteinExistence type="inferred from homology"/>
<reference evidence="4 5" key="1">
    <citation type="submission" date="2016-10" db="EMBL/GenBank/DDBJ databases">
        <authorList>
            <person name="de Groot N.N."/>
        </authorList>
    </citation>
    <scope>NUCLEOTIDE SEQUENCE [LARGE SCALE GENOMIC DNA]</scope>
    <source>
        <strain evidence="4 5">47C3B</strain>
    </source>
</reference>
<dbReference type="Proteomes" id="UP000199072">
    <property type="component" value="Unassembled WGS sequence"/>
</dbReference>
<keyword evidence="4" id="KW-0378">Hydrolase</keyword>
<dbReference type="Pfam" id="PF00722">
    <property type="entry name" value="Glyco_hydro_16"/>
    <property type="match status" value="1"/>
</dbReference>
<sequence>MNHYKYKYKCILGVLGAIVLLASCSPLKQTSAAGPNEKVVFFDDFNGNKLDNAKWNVEVTGMHFNNELQAYVDSSATIFIAHGAQAEGAANGALVLQPRSAPGFKTKDGQSFDFISGRINTKDKFEFTYGTAEARIKVTEGSGLWPAWWMLGTNGEWPACGEIDIMEHVGEKDWASAAVHGPGYSGETPFVNRQYFPPNNDVTQWHTYAVDWTPDSLLFKYDGVLMFRINRHMVEHYGKWAYDTPQFLMLNYALGGAYPVKINNLKTPYLGMPQSTANMVKNNKVKMLVDWVRVTKRSDQTR</sequence>
<evidence type="ECO:0000313" key="5">
    <source>
        <dbReference type="Proteomes" id="UP000199072"/>
    </source>
</evidence>
<dbReference type="PROSITE" id="PS51257">
    <property type="entry name" value="PROKAR_LIPOPROTEIN"/>
    <property type="match status" value="1"/>
</dbReference>
<dbReference type="EMBL" id="FNAI01000004">
    <property type="protein sequence ID" value="SDE18761.1"/>
    <property type="molecule type" value="Genomic_DNA"/>
</dbReference>
<dbReference type="PANTHER" id="PTHR10963:SF55">
    <property type="entry name" value="GLYCOSIDE HYDROLASE FAMILY 16 PROTEIN"/>
    <property type="match status" value="1"/>
</dbReference>